<reference evidence="19" key="2">
    <citation type="submission" date="2021-01" db="EMBL/GenBank/DDBJ databases">
        <authorList>
            <person name="Schikora-Tamarit M.A."/>
        </authorList>
    </citation>
    <scope>NUCLEOTIDE SEQUENCE</scope>
    <source>
        <strain evidence="19">NCAIM Y.01608</strain>
    </source>
</reference>
<dbReference type="CDD" id="cd02557">
    <property type="entry name" value="PseudoU_synth_ScRIB2"/>
    <property type="match status" value="1"/>
</dbReference>
<evidence type="ECO:0000313" key="19">
    <source>
        <dbReference type="EMBL" id="KAH3659643.1"/>
    </source>
</evidence>
<dbReference type="Pfam" id="PF02940">
    <property type="entry name" value="mRNA_triPase"/>
    <property type="match status" value="1"/>
</dbReference>
<dbReference type="GO" id="GO:0004581">
    <property type="term" value="F:dolichyl-phosphate beta-glucosyltransferase activity"/>
    <property type="evidence" value="ECO:0007669"/>
    <property type="project" value="UniProtKB-EC"/>
</dbReference>
<dbReference type="Gene3D" id="3.20.100.10">
    <property type="entry name" value="mRNA triphosphatase Cet1-like"/>
    <property type="match status" value="1"/>
</dbReference>
<dbReference type="AlphaFoldDB" id="A0A9P8SYE0"/>
<dbReference type="GO" id="GO:0006397">
    <property type="term" value="P:mRNA processing"/>
    <property type="evidence" value="ECO:0007669"/>
    <property type="project" value="UniProtKB-KW"/>
</dbReference>
<dbReference type="GO" id="GO:0005789">
    <property type="term" value="C:endoplasmic reticulum membrane"/>
    <property type="evidence" value="ECO:0007669"/>
    <property type="project" value="UniProtKB-SubCell"/>
</dbReference>
<evidence type="ECO:0008006" key="21">
    <source>
        <dbReference type="Google" id="ProtNLM"/>
    </source>
</evidence>
<sequence length="1024" mass="117626">MDLKNLISNDEMSAPNMSRTNSQQRMSIHDLMNSDDGAIRQRTSITNLTNDLDVDMNGKKTMTRSRRMSSATSSDADASSSRSLNSSFQDHSQPLEELKENKEPKATGGTRKPRRYAEKPVWAKDYVPTVRKSVRKPVLTTAATKLSVASITGTIPRNDFNKVVTEWIWANVEGVRHEYASREPVDRYLELELKMGHIWDKVKDKRLRLPVNCETILNVDFFQSECFFRSGVPAQQFHDLKAFIAKLAQEKNHNRGNRFVVENSHCVDLIAHERKRNEKPSTGRVSVDVKTKRRMTSVHKQRVADLVMYLPNSLYDIRLSMSLELPYEMNDAAFESFQQRVELRRDKERVSYTHPATFTKIDMTKVKENGTVKHEVELELDVRELLRSMAKVAEDPLHSPRKPYDSELEYITNGTAGRFKLPPRNSPPSENIEVSVVVPCFNEHGRLRAMLAECIEHLEARFPGQYEIIIVDDGSNDGTAQYAVELAAELGLRPHVLRVVQFVKNRGKGGAVTHGMQFSRGKYAIFADADGASKFSDLDKLLESIRRLDRNEPETRAAVAIGSRAHMVNTDAVVKRSFVRNFLMYALHALVFVFGIRTIKDTQCGFKLFNKAAVAKIFPKMHTEGWIFDVELLILAINQHIPVDEIAISWHEVDGSKMVLARDSITMAIDLVVTRLAYISTGGLRMVPPYYRQCVTTVKERWRNRLLLDVLTTEFREFSENQHLQRIKDNQVIVQRRIKQQTLELRQEQLLSEHLRQGDVIVRHVHVHEPPIVDAKIQTVYEDDEVLVVNKPAGMPIHPVQNFYYNTMVEILKHERGLSELRPCFRLDKVTSGICILAKSVAKAKEIQAAIKNKQVRKVYVARVAGKFPETLVCKDDVVIVETKRGFKDGIDRKPATTEFKRLKYSSLLDESIVECRPLTGRTHQIRIHLRNLGFPISNDQLYRHGLLATNEDYSDPDVFQRIAKEAQNSREKQQTDEFCEECGKRLFKRPEPEKLMLYLHAIGYYHEENKWAYVTEHPEWINI</sequence>
<dbReference type="Gene3D" id="3.90.550.10">
    <property type="entry name" value="Spore Coat Polysaccharide Biosynthesis Protein SpsA, Chain A"/>
    <property type="match status" value="1"/>
</dbReference>
<dbReference type="InterPro" id="IPR001173">
    <property type="entry name" value="Glyco_trans_2-like"/>
</dbReference>
<name>A0A9P8SYE0_9ASCO</name>
<dbReference type="GO" id="GO:0001522">
    <property type="term" value="P:pseudouridine synthesis"/>
    <property type="evidence" value="ECO:0007669"/>
    <property type="project" value="InterPro"/>
</dbReference>
<dbReference type="Proteomes" id="UP000788993">
    <property type="component" value="Unassembled WGS sequence"/>
</dbReference>
<evidence type="ECO:0000259" key="16">
    <source>
        <dbReference type="Pfam" id="PF00535"/>
    </source>
</evidence>
<keyword evidence="4" id="KW-0507">mRNA processing</keyword>
<comment type="pathway">
    <text evidence="2">Protein modification; protein glycosylation.</text>
</comment>
<feature type="region of interest" description="Disordered" evidence="15">
    <location>
        <begin position="51"/>
        <end position="115"/>
    </location>
</feature>
<comment type="similarity">
    <text evidence="3">Belongs to the glycosyltransferase 2 family.</text>
</comment>
<keyword evidence="5" id="KW-0328">Glycosyltransferase</keyword>
<evidence type="ECO:0000256" key="1">
    <source>
        <dbReference type="ARBA" id="ARBA00004389"/>
    </source>
</evidence>
<dbReference type="InterPro" id="IPR033469">
    <property type="entry name" value="CYTH-like_dom_sf"/>
</dbReference>
<keyword evidence="10" id="KW-0735">Signal-anchor</keyword>
<dbReference type="InterPro" id="IPR035518">
    <property type="entry name" value="DPG_synthase"/>
</dbReference>
<evidence type="ECO:0000256" key="5">
    <source>
        <dbReference type="ARBA" id="ARBA00022676"/>
    </source>
</evidence>
<evidence type="ECO:0000259" key="17">
    <source>
        <dbReference type="Pfam" id="PF00849"/>
    </source>
</evidence>
<dbReference type="GO" id="GO:0006487">
    <property type="term" value="P:protein N-linked glycosylation"/>
    <property type="evidence" value="ECO:0007669"/>
    <property type="project" value="TreeGrafter"/>
</dbReference>
<evidence type="ECO:0000256" key="8">
    <source>
        <dbReference type="ARBA" id="ARBA00022801"/>
    </source>
</evidence>
<dbReference type="Pfam" id="PF00535">
    <property type="entry name" value="Glycos_transf_2"/>
    <property type="match status" value="1"/>
</dbReference>
<dbReference type="InterPro" id="IPR006145">
    <property type="entry name" value="PsdUridine_synth_RsuA/RluA"/>
</dbReference>
<feature type="region of interest" description="Disordered" evidence="15">
    <location>
        <begin position="1"/>
        <end position="23"/>
    </location>
</feature>
<accession>A0A9P8SYE0</accession>
<dbReference type="GO" id="GO:0140818">
    <property type="term" value="F:mRNA 5'-triphosphate monophosphatase activity"/>
    <property type="evidence" value="ECO:0007669"/>
    <property type="project" value="UniProtKB-EC"/>
</dbReference>
<evidence type="ECO:0000256" key="11">
    <source>
        <dbReference type="ARBA" id="ARBA00022989"/>
    </source>
</evidence>
<dbReference type="InterPro" id="IPR037009">
    <property type="entry name" value="mRNA_triPase_Cet1_sf"/>
</dbReference>
<reference evidence="19" key="1">
    <citation type="journal article" date="2021" name="Open Biol.">
        <title>Shared evolutionary footprints suggest mitochondrial oxidative damage underlies multiple complex I losses in fungi.</title>
        <authorList>
            <person name="Schikora-Tamarit M.A."/>
            <person name="Marcet-Houben M."/>
            <person name="Nosek J."/>
            <person name="Gabaldon T."/>
        </authorList>
    </citation>
    <scope>NUCLEOTIDE SEQUENCE</scope>
    <source>
        <strain evidence="19">NCAIM Y.01608</strain>
    </source>
</reference>
<comment type="subcellular location">
    <subcellularLocation>
        <location evidence="1">Endoplasmic reticulum membrane</location>
        <topology evidence="1">Single-pass membrane protein</topology>
    </subcellularLocation>
</comment>
<evidence type="ECO:0000256" key="7">
    <source>
        <dbReference type="ARBA" id="ARBA00022692"/>
    </source>
</evidence>
<evidence type="ECO:0000256" key="9">
    <source>
        <dbReference type="ARBA" id="ARBA00022824"/>
    </source>
</evidence>
<feature type="compositionally biased region" description="Basic and acidic residues" evidence="15">
    <location>
        <begin position="93"/>
        <end position="105"/>
    </location>
</feature>
<evidence type="ECO:0000256" key="13">
    <source>
        <dbReference type="ARBA" id="ARBA00045097"/>
    </source>
</evidence>
<evidence type="ECO:0000256" key="14">
    <source>
        <dbReference type="ARBA" id="ARBA00047740"/>
    </source>
</evidence>
<keyword evidence="8" id="KW-0378">Hydrolase</keyword>
<evidence type="ECO:0000256" key="4">
    <source>
        <dbReference type="ARBA" id="ARBA00022664"/>
    </source>
</evidence>
<dbReference type="CDD" id="cd07470">
    <property type="entry name" value="CYTH-like_mRNA_RTPase"/>
    <property type="match status" value="1"/>
</dbReference>
<evidence type="ECO:0000256" key="10">
    <source>
        <dbReference type="ARBA" id="ARBA00022968"/>
    </source>
</evidence>
<proteinExistence type="inferred from homology"/>
<dbReference type="InterPro" id="IPR004206">
    <property type="entry name" value="mRNA_triPase_Cet1"/>
</dbReference>
<gene>
    <name evidence="19" type="ORF">OGATHE_005688</name>
</gene>
<feature type="compositionally biased region" description="Low complexity" evidence="15">
    <location>
        <begin position="68"/>
        <end position="83"/>
    </location>
</feature>
<keyword evidence="12" id="KW-0472">Membrane</keyword>
<dbReference type="InterPro" id="IPR020103">
    <property type="entry name" value="PsdUridine_synth_cat_dom_sf"/>
</dbReference>
<evidence type="ECO:0000256" key="6">
    <source>
        <dbReference type="ARBA" id="ARBA00022679"/>
    </source>
</evidence>
<feature type="domain" description="Pseudouridine synthase RsuA/RluA-like" evidence="17">
    <location>
        <begin position="786"/>
        <end position="931"/>
    </location>
</feature>
<evidence type="ECO:0000256" key="12">
    <source>
        <dbReference type="ARBA" id="ARBA00023136"/>
    </source>
</evidence>
<keyword evidence="6" id="KW-0808">Transferase</keyword>
<dbReference type="Gene3D" id="3.30.2350.10">
    <property type="entry name" value="Pseudouridine synthase"/>
    <property type="match status" value="1"/>
</dbReference>
<dbReference type="SUPFAM" id="SSF53448">
    <property type="entry name" value="Nucleotide-diphospho-sugar transferases"/>
    <property type="match status" value="1"/>
</dbReference>
<dbReference type="CDD" id="cd04188">
    <property type="entry name" value="DPG_synthase"/>
    <property type="match status" value="1"/>
</dbReference>
<dbReference type="GO" id="GO:0003723">
    <property type="term" value="F:RNA binding"/>
    <property type="evidence" value="ECO:0007669"/>
    <property type="project" value="InterPro"/>
</dbReference>
<dbReference type="EMBL" id="JAEUBD010001504">
    <property type="protein sequence ID" value="KAH3659643.1"/>
    <property type="molecule type" value="Genomic_DNA"/>
</dbReference>
<evidence type="ECO:0000256" key="3">
    <source>
        <dbReference type="ARBA" id="ARBA00006739"/>
    </source>
</evidence>
<dbReference type="SUPFAM" id="SSF55120">
    <property type="entry name" value="Pseudouridine synthase"/>
    <property type="match status" value="1"/>
</dbReference>
<dbReference type="GO" id="GO:0009982">
    <property type="term" value="F:pseudouridine synthase activity"/>
    <property type="evidence" value="ECO:0007669"/>
    <property type="project" value="InterPro"/>
</dbReference>
<evidence type="ECO:0000313" key="20">
    <source>
        <dbReference type="Proteomes" id="UP000788993"/>
    </source>
</evidence>
<dbReference type="Pfam" id="PF00849">
    <property type="entry name" value="PseudoU_synth_2"/>
    <property type="match status" value="1"/>
</dbReference>
<dbReference type="PANTHER" id="PTHR10859:SF91">
    <property type="entry name" value="DOLICHYL-PHOSPHATE BETA-GLUCOSYLTRANSFERASE"/>
    <property type="match status" value="1"/>
</dbReference>
<keyword evidence="9" id="KW-0256">Endoplasmic reticulum</keyword>
<keyword evidence="11" id="KW-1133">Transmembrane helix</keyword>
<protein>
    <recommendedName>
        <fullName evidence="21">Polynucleotide 5'-triphosphatase</fullName>
    </recommendedName>
</protein>
<organism evidence="19 20">
    <name type="scientific">Ogataea polymorpha</name>
    <dbReference type="NCBI Taxonomy" id="460523"/>
    <lineage>
        <taxon>Eukaryota</taxon>
        <taxon>Fungi</taxon>
        <taxon>Dikarya</taxon>
        <taxon>Ascomycota</taxon>
        <taxon>Saccharomycotina</taxon>
        <taxon>Pichiomycetes</taxon>
        <taxon>Pichiales</taxon>
        <taxon>Pichiaceae</taxon>
        <taxon>Ogataea</taxon>
    </lineage>
</organism>
<dbReference type="GO" id="GO:0004651">
    <property type="term" value="F:polynucleotide 5'-phosphatase activity"/>
    <property type="evidence" value="ECO:0007669"/>
    <property type="project" value="InterPro"/>
</dbReference>
<evidence type="ECO:0000256" key="15">
    <source>
        <dbReference type="SAM" id="MobiDB-lite"/>
    </source>
</evidence>
<keyword evidence="20" id="KW-1185">Reference proteome</keyword>
<comment type="catalytic activity">
    <reaction evidence="13">
        <text>a di-trans,poly-cis-dolichyl phosphate + UDP-alpha-D-glucose = a di-trans,poly-cis-dolichyl beta-D-glucosyl phosphate + UDP</text>
        <dbReference type="Rhea" id="RHEA:15401"/>
        <dbReference type="Rhea" id="RHEA-COMP:19498"/>
        <dbReference type="Rhea" id="RHEA-COMP:19502"/>
        <dbReference type="ChEBI" id="CHEBI:57525"/>
        <dbReference type="ChEBI" id="CHEBI:57683"/>
        <dbReference type="ChEBI" id="CHEBI:58223"/>
        <dbReference type="ChEBI" id="CHEBI:58885"/>
        <dbReference type="EC" id="2.4.1.117"/>
    </reaction>
    <physiologicalReaction direction="left-to-right" evidence="13">
        <dbReference type="Rhea" id="RHEA:15402"/>
    </physiologicalReaction>
</comment>
<comment type="catalytic activity">
    <reaction evidence="14">
        <text>a 5'-end triphospho-ribonucleoside in mRNA + H2O = a 5'-end diphospho-ribonucleoside in mRNA + phosphate + H(+)</text>
        <dbReference type="Rhea" id="RHEA:67004"/>
        <dbReference type="Rhea" id="RHEA-COMP:17164"/>
        <dbReference type="Rhea" id="RHEA-COMP:17165"/>
        <dbReference type="ChEBI" id="CHEBI:15377"/>
        <dbReference type="ChEBI" id="CHEBI:15378"/>
        <dbReference type="ChEBI" id="CHEBI:43474"/>
        <dbReference type="ChEBI" id="CHEBI:167616"/>
        <dbReference type="ChEBI" id="CHEBI:167618"/>
        <dbReference type="EC" id="3.6.1.74"/>
    </reaction>
    <physiologicalReaction direction="left-to-right" evidence="14">
        <dbReference type="Rhea" id="RHEA:67005"/>
    </physiologicalReaction>
</comment>
<keyword evidence="7" id="KW-0812">Transmembrane</keyword>
<dbReference type="PANTHER" id="PTHR10859">
    <property type="entry name" value="GLYCOSYL TRANSFERASE"/>
    <property type="match status" value="1"/>
</dbReference>
<dbReference type="SUPFAM" id="SSF55154">
    <property type="entry name" value="CYTH-like phosphatases"/>
    <property type="match status" value="1"/>
</dbReference>
<dbReference type="InterPro" id="IPR029044">
    <property type="entry name" value="Nucleotide-diphossugar_trans"/>
</dbReference>
<evidence type="ECO:0000256" key="2">
    <source>
        <dbReference type="ARBA" id="ARBA00004922"/>
    </source>
</evidence>
<evidence type="ECO:0000259" key="18">
    <source>
        <dbReference type="Pfam" id="PF02940"/>
    </source>
</evidence>
<feature type="domain" description="mRNA triphosphatase Cet1-like" evidence="18">
    <location>
        <begin position="158"/>
        <end position="380"/>
    </location>
</feature>
<feature type="domain" description="Glycosyltransferase 2-like" evidence="16">
    <location>
        <begin position="435"/>
        <end position="549"/>
    </location>
</feature>
<comment type="caution">
    <text evidence="19">The sequence shown here is derived from an EMBL/GenBank/DDBJ whole genome shotgun (WGS) entry which is preliminary data.</text>
</comment>